<evidence type="ECO:0008006" key="5">
    <source>
        <dbReference type="Google" id="ProtNLM"/>
    </source>
</evidence>
<dbReference type="AlphaFoldDB" id="A0A4P9YYC0"/>
<keyword evidence="2" id="KW-0472">Membrane</keyword>
<name>A0A4P9YYC0_9FUNG</name>
<keyword evidence="4" id="KW-1185">Reference proteome</keyword>
<proteinExistence type="predicted"/>
<dbReference type="Proteomes" id="UP000278143">
    <property type="component" value="Unassembled WGS sequence"/>
</dbReference>
<evidence type="ECO:0000256" key="1">
    <source>
        <dbReference type="SAM" id="MobiDB-lite"/>
    </source>
</evidence>
<evidence type="ECO:0000313" key="3">
    <source>
        <dbReference type="EMBL" id="RKP24915.1"/>
    </source>
</evidence>
<keyword evidence="2" id="KW-0812">Transmembrane</keyword>
<accession>A0A4P9YYC0</accession>
<gene>
    <name evidence="3" type="ORF">SYNPS1DRAFT_29341</name>
</gene>
<feature type="compositionally biased region" description="Pro residues" evidence="1">
    <location>
        <begin position="159"/>
        <end position="169"/>
    </location>
</feature>
<dbReference type="OrthoDB" id="2564984at2759"/>
<evidence type="ECO:0000313" key="4">
    <source>
        <dbReference type="Proteomes" id="UP000278143"/>
    </source>
</evidence>
<feature type="region of interest" description="Disordered" evidence="1">
    <location>
        <begin position="149"/>
        <end position="172"/>
    </location>
</feature>
<reference evidence="4" key="1">
    <citation type="journal article" date="2018" name="Nat. Microbiol.">
        <title>Leveraging single-cell genomics to expand the fungal tree of life.</title>
        <authorList>
            <person name="Ahrendt S.R."/>
            <person name="Quandt C.A."/>
            <person name="Ciobanu D."/>
            <person name="Clum A."/>
            <person name="Salamov A."/>
            <person name="Andreopoulos B."/>
            <person name="Cheng J.F."/>
            <person name="Woyke T."/>
            <person name="Pelin A."/>
            <person name="Henrissat B."/>
            <person name="Reynolds N.K."/>
            <person name="Benny G.L."/>
            <person name="Smith M.E."/>
            <person name="James T.Y."/>
            <person name="Grigoriev I.V."/>
        </authorList>
    </citation>
    <scope>NUCLEOTIDE SEQUENCE [LARGE SCALE GENOMIC DNA]</scope>
    <source>
        <strain evidence="4">Benny S71-1</strain>
    </source>
</reference>
<dbReference type="EMBL" id="KZ989975">
    <property type="protein sequence ID" value="RKP24915.1"/>
    <property type="molecule type" value="Genomic_DNA"/>
</dbReference>
<feature type="transmembrane region" description="Helical" evidence="2">
    <location>
        <begin position="302"/>
        <end position="319"/>
    </location>
</feature>
<evidence type="ECO:0000256" key="2">
    <source>
        <dbReference type="SAM" id="Phobius"/>
    </source>
</evidence>
<sequence>MEDVDFGGGADFGSAGFDNAAFGGGTDFSCTDLGGGMEYGGMQYGGGAVDFGATDFGHDVAVHDMSAAGQFEGIDFNATDFAADPTGFGGGHDAATANYDVHATGFGGGGNGLSQEIVVNAPADHYSTNTNSNGPADYVASFAQGAMQGLQHQQHNNKPPKPNSKPPKPASATTYITVQPAPTYIHATVPGAPPLPVIANLPATATQPYGIAAQMPQQQQQQQQQQAIVHPVMVQQTMMQQPLSLSGVGGHIPYGLVPPPEKPAVVPQQPVYGQYKPAATAHAVQGVCSDGMPHHWIKEHTMTGILLAILLFPCGLIFCQNSSYHQCSRCHQTMKMQQ</sequence>
<protein>
    <recommendedName>
        <fullName evidence="5">Brain protein I3</fullName>
    </recommendedName>
</protein>
<organism evidence="3 4">
    <name type="scientific">Syncephalis pseudoplumigaleata</name>
    <dbReference type="NCBI Taxonomy" id="1712513"/>
    <lineage>
        <taxon>Eukaryota</taxon>
        <taxon>Fungi</taxon>
        <taxon>Fungi incertae sedis</taxon>
        <taxon>Zoopagomycota</taxon>
        <taxon>Zoopagomycotina</taxon>
        <taxon>Zoopagomycetes</taxon>
        <taxon>Zoopagales</taxon>
        <taxon>Piptocephalidaceae</taxon>
        <taxon>Syncephalis</taxon>
    </lineage>
</organism>
<keyword evidence="2" id="KW-1133">Transmembrane helix</keyword>